<name>A0A1E3QLF4_9ASCO</name>
<dbReference type="SMART" id="SM00184">
    <property type="entry name" value="RING"/>
    <property type="match status" value="2"/>
</dbReference>
<dbReference type="InterPro" id="IPR017921">
    <property type="entry name" value="Znf_CTCHY"/>
</dbReference>
<dbReference type="SUPFAM" id="SSF161245">
    <property type="entry name" value="Zinc hairpin stack"/>
    <property type="match status" value="1"/>
</dbReference>
<keyword evidence="10" id="KW-1185">Reference proteome</keyword>
<dbReference type="RefSeq" id="XP_018983808.1">
    <property type="nucleotide sequence ID" value="XM_019129483.1"/>
</dbReference>
<evidence type="ECO:0000313" key="9">
    <source>
        <dbReference type="EMBL" id="ODQ78480.1"/>
    </source>
</evidence>
<evidence type="ECO:0000256" key="1">
    <source>
        <dbReference type="ARBA" id="ARBA00022723"/>
    </source>
</evidence>
<dbReference type="InterPro" id="IPR037274">
    <property type="entry name" value="Znf_CHY_sf"/>
</dbReference>
<feature type="domain" description="CHY-type" evidence="7">
    <location>
        <begin position="223"/>
        <end position="293"/>
    </location>
</feature>
<evidence type="ECO:0008006" key="11">
    <source>
        <dbReference type="Google" id="ProtNLM"/>
    </source>
</evidence>
<gene>
    <name evidence="9" type="ORF">BABINDRAFT_162692</name>
</gene>
<dbReference type="GO" id="GO:0016567">
    <property type="term" value="P:protein ubiquitination"/>
    <property type="evidence" value="ECO:0007669"/>
    <property type="project" value="TreeGrafter"/>
</dbReference>
<dbReference type="InterPro" id="IPR008913">
    <property type="entry name" value="Znf_CHY"/>
</dbReference>
<dbReference type="InterPro" id="IPR013083">
    <property type="entry name" value="Znf_RING/FYVE/PHD"/>
</dbReference>
<dbReference type="InterPro" id="IPR037275">
    <property type="entry name" value="Znf_CTCHY_sf"/>
</dbReference>
<protein>
    <recommendedName>
        <fullName evidence="11">RING-type domain-containing protein</fullName>
    </recommendedName>
</protein>
<proteinExistence type="predicted"/>
<evidence type="ECO:0000256" key="4">
    <source>
        <dbReference type="PROSITE-ProRule" id="PRU00601"/>
    </source>
</evidence>
<dbReference type="PANTHER" id="PTHR21319:SF0">
    <property type="entry name" value="AND RING FINGER DOMAIN PROTEIN, PUTATIVE (AFU_ORTHOLOGUE AFUA_1G08900)-RELATED"/>
    <property type="match status" value="1"/>
</dbReference>
<dbReference type="Pfam" id="PF13639">
    <property type="entry name" value="zf-RING_2"/>
    <property type="match status" value="1"/>
</dbReference>
<reference evidence="10" key="1">
    <citation type="submission" date="2016-05" db="EMBL/GenBank/DDBJ databases">
        <title>Comparative genomics of biotechnologically important yeasts.</title>
        <authorList>
            <consortium name="DOE Joint Genome Institute"/>
            <person name="Riley R."/>
            <person name="Haridas S."/>
            <person name="Wolfe K.H."/>
            <person name="Lopes M.R."/>
            <person name="Hittinger C.T."/>
            <person name="Goker M."/>
            <person name="Salamov A."/>
            <person name="Wisecaver J."/>
            <person name="Long T.M."/>
            <person name="Aerts A.L."/>
            <person name="Barry K."/>
            <person name="Choi C."/>
            <person name="Clum A."/>
            <person name="Coughlan A.Y."/>
            <person name="Deshpande S."/>
            <person name="Douglass A.P."/>
            <person name="Hanson S.J."/>
            <person name="Klenk H.-P."/>
            <person name="Labutti K."/>
            <person name="Lapidus A."/>
            <person name="Lindquist E."/>
            <person name="Lipzen A."/>
            <person name="Meier-Kolthoff J.P."/>
            <person name="Ohm R.A."/>
            <person name="Otillar R.P."/>
            <person name="Pangilinan J."/>
            <person name="Peng Y."/>
            <person name="Rokas A."/>
            <person name="Rosa C.A."/>
            <person name="Scheuner C."/>
            <person name="Sibirny A.A."/>
            <person name="Slot J.C."/>
            <person name="Stielow J.B."/>
            <person name="Sun H."/>
            <person name="Kurtzman C.P."/>
            <person name="Blackwell M."/>
            <person name="Grigoriev I.V."/>
            <person name="Jeffries T.W."/>
        </authorList>
    </citation>
    <scope>NUCLEOTIDE SEQUENCE [LARGE SCALE GENOMIC DNA]</scope>
    <source>
        <strain evidence="10">NRRL Y-12698</strain>
    </source>
</reference>
<keyword evidence="3" id="KW-0862">Zinc</keyword>
<dbReference type="InterPro" id="IPR001841">
    <property type="entry name" value="Znf_RING"/>
</dbReference>
<dbReference type="GO" id="GO:0006511">
    <property type="term" value="P:ubiquitin-dependent protein catabolic process"/>
    <property type="evidence" value="ECO:0007669"/>
    <property type="project" value="TreeGrafter"/>
</dbReference>
<organism evidence="9 10">
    <name type="scientific">Babjeviella inositovora NRRL Y-12698</name>
    <dbReference type="NCBI Taxonomy" id="984486"/>
    <lineage>
        <taxon>Eukaryota</taxon>
        <taxon>Fungi</taxon>
        <taxon>Dikarya</taxon>
        <taxon>Ascomycota</taxon>
        <taxon>Saccharomycotina</taxon>
        <taxon>Pichiomycetes</taxon>
        <taxon>Serinales incertae sedis</taxon>
        <taxon>Babjeviella</taxon>
    </lineage>
</organism>
<accession>A0A1E3QLF4</accession>
<dbReference type="GeneID" id="30147336"/>
<dbReference type="EMBL" id="KV454435">
    <property type="protein sequence ID" value="ODQ78480.1"/>
    <property type="molecule type" value="Genomic_DNA"/>
</dbReference>
<dbReference type="Proteomes" id="UP000094336">
    <property type="component" value="Unassembled WGS sequence"/>
</dbReference>
<dbReference type="AlphaFoldDB" id="A0A1E3QLF4"/>
<dbReference type="Gene3D" id="2.20.28.10">
    <property type="match status" value="1"/>
</dbReference>
<dbReference type="Gene3D" id="3.30.40.10">
    <property type="entry name" value="Zinc/RING finger domain, C3HC4 (zinc finger)"/>
    <property type="match status" value="1"/>
</dbReference>
<dbReference type="PROSITE" id="PS50089">
    <property type="entry name" value="ZF_RING_2"/>
    <property type="match status" value="1"/>
</dbReference>
<dbReference type="PANTHER" id="PTHR21319">
    <property type="entry name" value="RING FINGER AND CHY ZINC FINGER DOMAIN-CONTAINING PROTEIN 1"/>
    <property type="match status" value="1"/>
</dbReference>
<feature type="domain" description="CTCHY-type" evidence="8">
    <location>
        <begin position="295"/>
        <end position="361"/>
    </location>
</feature>
<dbReference type="OrthoDB" id="411372at2759"/>
<dbReference type="STRING" id="984486.A0A1E3QLF4"/>
<dbReference type="CDD" id="cd16464">
    <property type="entry name" value="RING-H2_Pirh2-like"/>
    <property type="match status" value="1"/>
</dbReference>
<evidence type="ECO:0000256" key="2">
    <source>
        <dbReference type="ARBA" id="ARBA00022771"/>
    </source>
</evidence>
<keyword evidence="2 4" id="KW-0863">Zinc-finger</keyword>
<dbReference type="PROSITE" id="PS51270">
    <property type="entry name" value="ZF_CTCHY"/>
    <property type="match status" value="1"/>
</dbReference>
<feature type="region of interest" description="Disordered" evidence="5">
    <location>
        <begin position="571"/>
        <end position="591"/>
    </location>
</feature>
<dbReference type="Pfam" id="PF14599">
    <property type="entry name" value="zinc_ribbon_6"/>
    <property type="match status" value="1"/>
</dbReference>
<dbReference type="GO" id="GO:0061630">
    <property type="term" value="F:ubiquitin protein ligase activity"/>
    <property type="evidence" value="ECO:0007669"/>
    <property type="project" value="TreeGrafter"/>
</dbReference>
<dbReference type="GO" id="GO:0008270">
    <property type="term" value="F:zinc ion binding"/>
    <property type="evidence" value="ECO:0007669"/>
    <property type="project" value="UniProtKB-KW"/>
</dbReference>
<evidence type="ECO:0000256" key="5">
    <source>
        <dbReference type="SAM" id="MobiDB-lite"/>
    </source>
</evidence>
<dbReference type="InterPro" id="IPR039512">
    <property type="entry name" value="RCHY1_zinc-ribbon"/>
</dbReference>
<evidence type="ECO:0000313" key="10">
    <source>
        <dbReference type="Proteomes" id="UP000094336"/>
    </source>
</evidence>
<sequence length="617" mass="69215">MSDDDSDDSLTMDLEQVGRFSFSAPSFAHLDLQWGTLPKYHDIPSLVTSFTTRTQMWNVLNDLDVGVSIQTALERLKPIQKVIQDAIQLRLDEGETEGDNTEPIGVEPLVESRGIPIMEDVVAPKDARWEGFTPTELSQLVSFGPDEDLRDEAVKRSKIRGIQQHTKLNDIQKGQLINKLMMGEHYYLDTRLETPGTPGLMERIGEDRVHLSAQDKIPSYHNEEKGVLGCSHYQRNCKIECSRCQKWYPCRFCHDSDPHNSCKQLIRKETRHILCQRCFTPQEPSETCVNCEATFALYFCAACVLYDNDPYKDIYHCDGCGICRLGLGLGKDFYHCKGCNACISTSLQSTHKCLEQSTARDCPICNEFMFTSTKTVVFMPCGHAIHQQCYNQHTKHSYKCPICTRTILNMEAQFRVLDQEIENMPMPGIYSSWRCFIQCIDCGGRSECLYHILGLKCGYCRSYNTTQNLLIKPEEGGEVEVETTGNDSGIIRSGNTLSQNFNQYSLPASFSLLSHLNTIHNSISLLSNLELSANSQGEVIERESSDDDLSDGDILQRPNFLQSNYAGFMSFTSPGKGEEEGGKGTGGGKKGASLAEVFKKWMSQAVDDAEEHSGSII</sequence>
<evidence type="ECO:0000256" key="3">
    <source>
        <dbReference type="ARBA" id="ARBA00022833"/>
    </source>
</evidence>
<evidence type="ECO:0000259" key="8">
    <source>
        <dbReference type="PROSITE" id="PS51270"/>
    </source>
</evidence>
<dbReference type="Pfam" id="PF05495">
    <property type="entry name" value="zf-CHY"/>
    <property type="match status" value="1"/>
</dbReference>
<dbReference type="SUPFAM" id="SSF161219">
    <property type="entry name" value="CHY zinc finger-like"/>
    <property type="match status" value="1"/>
</dbReference>
<evidence type="ECO:0000259" key="6">
    <source>
        <dbReference type="PROSITE" id="PS50089"/>
    </source>
</evidence>
<evidence type="ECO:0000259" key="7">
    <source>
        <dbReference type="PROSITE" id="PS51266"/>
    </source>
</evidence>
<dbReference type="PROSITE" id="PS51266">
    <property type="entry name" value="ZF_CHY"/>
    <property type="match status" value="1"/>
</dbReference>
<keyword evidence="1" id="KW-0479">Metal-binding</keyword>
<dbReference type="SUPFAM" id="SSF57850">
    <property type="entry name" value="RING/U-box"/>
    <property type="match status" value="1"/>
</dbReference>
<feature type="domain" description="RING-type" evidence="6">
    <location>
        <begin position="362"/>
        <end position="404"/>
    </location>
</feature>
<dbReference type="GO" id="GO:0005634">
    <property type="term" value="C:nucleus"/>
    <property type="evidence" value="ECO:0007669"/>
    <property type="project" value="TreeGrafter"/>
</dbReference>